<dbReference type="SUPFAM" id="SSF53474">
    <property type="entry name" value="alpha/beta-Hydrolases"/>
    <property type="match status" value="1"/>
</dbReference>
<dbReference type="Gene3D" id="3.40.50.1820">
    <property type="entry name" value="alpha/beta hydrolase"/>
    <property type="match status" value="1"/>
</dbReference>
<proteinExistence type="predicted"/>
<evidence type="ECO:0008006" key="3">
    <source>
        <dbReference type="Google" id="ProtNLM"/>
    </source>
</evidence>
<name>A0A0W7X921_9ACTN</name>
<dbReference type="EMBL" id="LOCL01000029">
    <property type="protein sequence ID" value="KUF19011.1"/>
    <property type="molecule type" value="Genomic_DNA"/>
</dbReference>
<sequence length="364" mass="40156">MNDSSSAWNSMVAKLKSRGYTDAQIHRFDYPTDQGSRVEGTARDLGRFIDKKVRSKEFDIVSHSLGSLISRYWMATANGSHRGSDVVNWVSLSGPNHGNQAAGWWGDTAGIYRNFIWDVKPGSPAVRTANNGDAYNWWGETGENSQTQFTTLRSACDEDWFNVPLHVPVQVDKTSLDSTSLGGAINYKVTNSDNTFGGVCPSHAGMPSEPAVQNKVIDTLTEEGVGAVYEMKLDGVEMLQADGDNGDDELFGYVRVTSSGGWAWNRSNVYWRNDYDDYDDSGNRWLNVPNSGFNRGPWTTCGNGRCGIDAMIVDEDGHTYVDPDDVVVNGSHVWDQRNQSAGTHSAVVQGRFGKARVHYTVRAR</sequence>
<dbReference type="InterPro" id="IPR029058">
    <property type="entry name" value="AB_hydrolase_fold"/>
</dbReference>
<dbReference type="OrthoDB" id="8871309at2"/>
<dbReference type="AlphaFoldDB" id="A0A0W7X921"/>
<dbReference type="STRING" id="1765722.AT728_08395"/>
<organism evidence="1 2">
    <name type="scientific">Streptomyces silvensis</name>
    <dbReference type="NCBI Taxonomy" id="1765722"/>
    <lineage>
        <taxon>Bacteria</taxon>
        <taxon>Bacillati</taxon>
        <taxon>Actinomycetota</taxon>
        <taxon>Actinomycetes</taxon>
        <taxon>Kitasatosporales</taxon>
        <taxon>Streptomycetaceae</taxon>
        <taxon>Streptomyces</taxon>
    </lineage>
</organism>
<reference evidence="1 2" key="1">
    <citation type="submission" date="2015-12" db="EMBL/GenBank/DDBJ databases">
        <title>Draft genome sequence of Streptomyces silvensis ATCC 53525, a producer of novel hormone antagonists.</title>
        <authorList>
            <person name="Johnston C.W."/>
            <person name="Li Y."/>
            <person name="Magarvey N.A."/>
        </authorList>
    </citation>
    <scope>NUCLEOTIDE SEQUENCE [LARGE SCALE GENOMIC DNA]</scope>
    <source>
        <strain evidence="1 2">ATCC 53525</strain>
    </source>
</reference>
<comment type="caution">
    <text evidence="1">The sequence shown here is derived from an EMBL/GenBank/DDBJ whole genome shotgun (WGS) entry which is preliminary data.</text>
</comment>
<dbReference type="Proteomes" id="UP000054804">
    <property type="component" value="Unassembled WGS sequence"/>
</dbReference>
<evidence type="ECO:0000313" key="2">
    <source>
        <dbReference type="Proteomes" id="UP000054804"/>
    </source>
</evidence>
<protein>
    <recommendedName>
        <fullName evidence="3">Lipase</fullName>
    </recommendedName>
</protein>
<accession>A0A0W7X921</accession>
<keyword evidence="2" id="KW-1185">Reference proteome</keyword>
<gene>
    <name evidence="1" type="ORF">AT728_08395</name>
</gene>
<evidence type="ECO:0000313" key="1">
    <source>
        <dbReference type="EMBL" id="KUF19011.1"/>
    </source>
</evidence>